<gene>
    <name evidence="2" type="ORF">EDE15_2186</name>
</gene>
<reference evidence="2 3" key="1">
    <citation type="submission" date="2018-12" db="EMBL/GenBank/DDBJ databases">
        <title>Sequencing of bacterial isolates from soil warming experiment in Harvard Forest, Massachusetts, USA.</title>
        <authorList>
            <person name="Deangelis K."/>
        </authorList>
    </citation>
    <scope>NUCLEOTIDE SEQUENCE [LARGE SCALE GENOMIC DNA]</scope>
    <source>
        <strain evidence="2 3">EB153</strain>
    </source>
</reference>
<evidence type="ECO:0000313" key="2">
    <source>
        <dbReference type="EMBL" id="RSL16665.1"/>
    </source>
</evidence>
<evidence type="ECO:0000256" key="1">
    <source>
        <dbReference type="SAM" id="SignalP"/>
    </source>
</evidence>
<dbReference type="EMBL" id="RSDW01000001">
    <property type="protein sequence ID" value="RSL16665.1"/>
    <property type="molecule type" value="Genomic_DNA"/>
</dbReference>
<dbReference type="Proteomes" id="UP000269669">
    <property type="component" value="Unassembled WGS sequence"/>
</dbReference>
<proteinExistence type="predicted"/>
<evidence type="ECO:0000313" key="3">
    <source>
        <dbReference type="Proteomes" id="UP000269669"/>
    </source>
</evidence>
<keyword evidence="3" id="KW-1185">Reference proteome</keyword>
<sequence length="166" mass="17293">MRVLVKALSLLAIAASATLAARADSFTLTGEGNTFTFSLAASPIVTPISFGFIIQGITVTENGVSTTNSTLTFYDSDFGGGLEVQPNPSTLVFDSDQLFTGTNDAPTFLLGKFKLTDDIDGAKYKLVIAADAPSDPSPIPEPSGLALLATGALAGAETLRRRFRSL</sequence>
<dbReference type="OrthoDB" id="7571274at2"/>
<feature type="signal peptide" evidence="1">
    <location>
        <begin position="1"/>
        <end position="23"/>
    </location>
</feature>
<accession>A0A3R9R2W3</accession>
<dbReference type="RefSeq" id="WP_125485241.1">
    <property type="nucleotide sequence ID" value="NZ_RSDW01000001.1"/>
</dbReference>
<protein>
    <submittedName>
        <fullName evidence="2">Putative secreted protein with PEP-CTERM sorting signal</fullName>
    </submittedName>
</protein>
<name>A0A3R9R2W3_9BACT</name>
<dbReference type="AlphaFoldDB" id="A0A3R9R2W3"/>
<dbReference type="InterPro" id="IPR013424">
    <property type="entry name" value="Ice-binding_C"/>
</dbReference>
<dbReference type="NCBIfam" id="TIGR02595">
    <property type="entry name" value="PEP_CTERM"/>
    <property type="match status" value="1"/>
</dbReference>
<keyword evidence="1" id="KW-0732">Signal</keyword>
<feature type="chain" id="PRO_5018667046" evidence="1">
    <location>
        <begin position="24"/>
        <end position="166"/>
    </location>
</feature>
<comment type="caution">
    <text evidence="2">The sequence shown here is derived from an EMBL/GenBank/DDBJ whole genome shotgun (WGS) entry which is preliminary data.</text>
</comment>
<organism evidence="2 3">
    <name type="scientific">Edaphobacter aggregans</name>
    <dbReference type="NCBI Taxonomy" id="570835"/>
    <lineage>
        <taxon>Bacteria</taxon>
        <taxon>Pseudomonadati</taxon>
        <taxon>Acidobacteriota</taxon>
        <taxon>Terriglobia</taxon>
        <taxon>Terriglobales</taxon>
        <taxon>Acidobacteriaceae</taxon>
        <taxon>Edaphobacter</taxon>
    </lineage>
</organism>